<proteinExistence type="predicted"/>
<dbReference type="Proteomes" id="UP001597391">
    <property type="component" value="Unassembled WGS sequence"/>
</dbReference>
<name>A0ABW5XAN2_9MICO</name>
<organism evidence="1 2">
    <name type="scientific">Populibacterium corticicola</name>
    <dbReference type="NCBI Taxonomy" id="1812826"/>
    <lineage>
        <taxon>Bacteria</taxon>
        <taxon>Bacillati</taxon>
        <taxon>Actinomycetota</taxon>
        <taxon>Actinomycetes</taxon>
        <taxon>Micrococcales</taxon>
        <taxon>Jonesiaceae</taxon>
        <taxon>Populibacterium</taxon>
    </lineage>
</organism>
<comment type="caution">
    <text evidence="1">The sequence shown here is derived from an EMBL/GenBank/DDBJ whole genome shotgun (WGS) entry which is preliminary data.</text>
</comment>
<evidence type="ECO:0000313" key="1">
    <source>
        <dbReference type="EMBL" id="MFD2839356.1"/>
    </source>
</evidence>
<dbReference type="RefSeq" id="WP_377464813.1">
    <property type="nucleotide sequence ID" value="NZ_JBHUOP010000001.1"/>
</dbReference>
<evidence type="ECO:0008006" key="3">
    <source>
        <dbReference type="Google" id="ProtNLM"/>
    </source>
</evidence>
<keyword evidence="2" id="KW-1185">Reference proteome</keyword>
<reference evidence="2" key="1">
    <citation type="journal article" date="2019" name="Int. J. Syst. Evol. Microbiol.">
        <title>The Global Catalogue of Microorganisms (GCM) 10K type strain sequencing project: providing services to taxonomists for standard genome sequencing and annotation.</title>
        <authorList>
            <consortium name="The Broad Institute Genomics Platform"/>
            <consortium name="The Broad Institute Genome Sequencing Center for Infectious Disease"/>
            <person name="Wu L."/>
            <person name="Ma J."/>
        </authorList>
    </citation>
    <scope>NUCLEOTIDE SEQUENCE [LARGE SCALE GENOMIC DNA]</scope>
    <source>
        <strain evidence="2">KCTC 33576</strain>
    </source>
</reference>
<gene>
    <name evidence="1" type="ORF">ACFSYH_02060</name>
</gene>
<evidence type="ECO:0000313" key="2">
    <source>
        <dbReference type="Proteomes" id="UP001597391"/>
    </source>
</evidence>
<sequence length="72" mass="8250">MQPATRDLFEDIDWMLETGEAPHRIADRVGRNPEAIARLAARHGRTDIARTFQALYESIRRHATPARKKEPA</sequence>
<accession>A0ABW5XAN2</accession>
<dbReference type="EMBL" id="JBHUOP010000001">
    <property type="protein sequence ID" value="MFD2839356.1"/>
    <property type="molecule type" value="Genomic_DNA"/>
</dbReference>
<protein>
    <recommendedName>
        <fullName evidence="3">XRE family transcriptional regulator</fullName>
    </recommendedName>
</protein>